<keyword evidence="2" id="KW-0812">Transmembrane</keyword>
<gene>
    <name evidence="3" type="ORF">Raf01_70630</name>
</gene>
<accession>A0A8J3R2B2</accession>
<comment type="caution">
    <text evidence="3">The sequence shown here is derived from an EMBL/GenBank/DDBJ whole genome shotgun (WGS) entry which is preliminary data.</text>
</comment>
<feature type="transmembrane region" description="Helical" evidence="2">
    <location>
        <begin position="74"/>
        <end position="91"/>
    </location>
</feature>
<evidence type="ECO:0000256" key="1">
    <source>
        <dbReference type="SAM" id="MobiDB-lite"/>
    </source>
</evidence>
<organism evidence="3 4">
    <name type="scientific">Rugosimonospora africana</name>
    <dbReference type="NCBI Taxonomy" id="556532"/>
    <lineage>
        <taxon>Bacteria</taxon>
        <taxon>Bacillati</taxon>
        <taxon>Actinomycetota</taxon>
        <taxon>Actinomycetes</taxon>
        <taxon>Micromonosporales</taxon>
        <taxon>Micromonosporaceae</taxon>
        <taxon>Rugosimonospora</taxon>
    </lineage>
</organism>
<feature type="region of interest" description="Disordered" evidence="1">
    <location>
        <begin position="108"/>
        <end position="147"/>
    </location>
</feature>
<proteinExistence type="predicted"/>
<reference evidence="3" key="1">
    <citation type="submission" date="2021-01" db="EMBL/GenBank/DDBJ databases">
        <title>Whole genome shotgun sequence of Rugosimonospora africana NBRC 104875.</title>
        <authorList>
            <person name="Komaki H."/>
            <person name="Tamura T."/>
        </authorList>
    </citation>
    <scope>NUCLEOTIDE SEQUENCE</scope>
    <source>
        <strain evidence="3">NBRC 104875</strain>
    </source>
</reference>
<keyword evidence="2" id="KW-0472">Membrane</keyword>
<evidence type="ECO:0000313" key="4">
    <source>
        <dbReference type="Proteomes" id="UP000642748"/>
    </source>
</evidence>
<feature type="compositionally biased region" description="Basic residues" evidence="1">
    <location>
        <begin position="123"/>
        <end position="141"/>
    </location>
</feature>
<sequence>MADDLRVRGGLWGLALAIDYIGFAAGFRRRPSGQVAGEHFAERLQQFLLIALGEVIFVAGRAFSTSAFRIPNEAGFGQALVATVLLWPIYLHRAGTILPMAIGAPVPPAGDRVGRRQPPCHDRQRRPRRRRCRVGHRRTARPPHPGG</sequence>
<dbReference type="AlphaFoldDB" id="A0A8J3R2B2"/>
<feature type="transmembrane region" description="Helical" evidence="2">
    <location>
        <begin position="47"/>
        <end position="68"/>
    </location>
</feature>
<keyword evidence="4" id="KW-1185">Reference proteome</keyword>
<evidence type="ECO:0000256" key="2">
    <source>
        <dbReference type="SAM" id="Phobius"/>
    </source>
</evidence>
<keyword evidence="2" id="KW-1133">Transmembrane helix</keyword>
<dbReference type="EMBL" id="BONZ01000075">
    <property type="protein sequence ID" value="GIH18891.1"/>
    <property type="molecule type" value="Genomic_DNA"/>
</dbReference>
<name>A0A8J3R2B2_9ACTN</name>
<protein>
    <recommendedName>
        <fullName evidence="5">Low temperature requirement A protein (LtrA)</fullName>
    </recommendedName>
</protein>
<dbReference type="Proteomes" id="UP000642748">
    <property type="component" value="Unassembled WGS sequence"/>
</dbReference>
<evidence type="ECO:0008006" key="5">
    <source>
        <dbReference type="Google" id="ProtNLM"/>
    </source>
</evidence>
<dbReference type="RefSeq" id="WP_373319665.1">
    <property type="nucleotide sequence ID" value="NZ_BONZ01000075.1"/>
</dbReference>
<feature type="transmembrane region" description="Helical" evidence="2">
    <location>
        <begin position="6"/>
        <end position="27"/>
    </location>
</feature>
<dbReference type="InterPro" id="IPR010640">
    <property type="entry name" value="Low_temperature_requirement_A"/>
</dbReference>
<dbReference type="Pfam" id="PF06772">
    <property type="entry name" value="LtrA"/>
    <property type="match status" value="1"/>
</dbReference>
<evidence type="ECO:0000313" key="3">
    <source>
        <dbReference type="EMBL" id="GIH18891.1"/>
    </source>
</evidence>